<sequence length="224" mass="25737">MLRGQILELLAQFGHEETQEEAIRRFNAFLNDRSTPLLPADIRKAAYIAVMQNVTTSDKYGYESLLRIFRETDLSQEKVRILSSIALSPDSSIVREALDFSLSSEVRNQDAVFVLRGISREARETAWLWLKEKWEFIWKKWGSGILTARSITAVASPFSSEKKADEIQEFFSTRLQPSIERTVNQSIEQIRIRAHCVKHVQQQNGLVELLQFLCKPLPKPTRAS</sequence>
<dbReference type="GO" id="GO:0008270">
    <property type="term" value="F:zinc ion binding"/>
    <property type="evidence" value="ECO:0007669"/>
    <property type="project" value="TreeGrafter"/>
</dbReference>
<dbReference type="Gene3D" id="1.25.50.20">
    <property type="match status" value="1"/>
</dbReference>
<dbReference type="PANTHER" id="PTHR11533:SF174">
    <property type="entry name" value="PUROMYCIN-SENSITIVE AMINOPEPTIDASE-RELATED"/>
    <property type="match status" value="1"/>
</dbReference>
<protein>
    <recommendedName>
        <fullName evidence="2">ERAP1-like C-terminal domain-containing protein</fullName>
    </recommendedName>
</protein>
<dbReference type="GO" id="GO:0005737">
    <property type="term" value="C:cytoplasm"/>
    <property type="evidence" value="ECO:0007669"/>
    <property type="project" value="TreeGrafter"/>
</dbReference>
<accession>D5ACK7</accession>
<dbReference type="AlphaFoldDB" id="D5ACK7"/>
<evidence type="ECO:0000256" key="1">
    <source>
        <dbReference type="ARBA" id="ARBA00010136"/>
    </source>
</evidence>
<dbReference type="InterPro" id="IPR024571">
    <property type="entry name" value="ERAP1-like_C_dom"/>
</dbReference>
<dbReference type="GO" id="GO:0005615">
    <property type="term" value="C:extracellular space"/>
    <property type="evidence" value="ECO:0007669"/>
    <property type="project" value="TreeGrafter"/>
</dbReference>
<dbReference type="OMA" id="RWVENIK"/>
<dbReference type="GO" id="GO:0042277">
    <property type="term" value="F:peptide binding"/>
    <property type="evidence" value="ECO:0007669"/>
    <property type="project" value="TreeGrafter"/>
</dbReference>
<reference evidence="3" key="1">
    <citation type="submission" date="2010-04" db="EMBL/GenBank/DDBJ databases">
        <authorList>
            <person name="Reid K.E."/>
            <person name="Liao N."/>
            <person name="Chan S."/>
            <person name="Docking R."/>
            <person name="Taylor G."/>
            <person name="Moore R."/>
            <person name="Mayo M."/>
            <person name="Munro S."/>
            <person name="King J."/>
            <person name="Yanchuk A."/>
            <person name="Holt R."/>
            <person name="Jones S."/>
            <person name="Marra M."/>
            <person name="Ritland C.E."/>
            <person name="Ritland K."/>
            <person name="Bohlmann J."/>
        </authorList>
    </citation>
    <scope>NUCLEOTIDE SEQUENCE</scope>
    <source>
        <tissue evidence="3">Bud</tissue>
    </source>
</reference>
<dbReference type="GO" id="GO:0016020">
    <property type="term" value="C:membrane"/>
    <property type="evidence" value="ECO:0007669"/>
    <property type="project" value="TreeGrafter"/>
</dbReference>
<evidence type="ECO:0000313" key="3">
    <source>
        <dbReference type="EMBL" id="ADE77276.1"/>
    </source>
</evidence>
<feature type="domain" description="ERAP1-like C-terminal" evidence="2">
    <location>
        <begin position="1"/>
        <end position="191"/>
    </location>
</feature>
<comment type="similarity">
    <text evidence="1">Belongs to the peptidase M1 family.</text>
</comment>
<dbReference type="EMBL" id="BT123993">
    <property type="protein sequence ID" value="ADE77276.1"/>
    <property type="molecule type" value="mRNA"/>
</dbReference>
<name>D5ACK7_PICSI</name>
<dbReference type="GO" id="GO:0006508">
    <property type="term" value="P:proteolysis"/>
    <property type="evidence" value="ECO:0007669"/>
    <property type="project" value="TreeGrafter"/>
</dbReference>
<dbReference type="InterPro" id="IPR050344">
    <property type="entry name" value="Peptidase_M1_aminopeptidases"/>
</dbReference>
<dbReference type="GO" id="GO:0070006">
    <property type="term" value="F:metalloaminopeptidase activity"/>
    <property type="evidence" value="ECO:0007669"/>
    <property type="project" value="TreeGrafter"/>
</dbReference>
<dbReference type="PANTHER" id="PTHR11533">
    <property type="entry name" value="PROTEASE M1 ZINC METALLOPROTEASE"/>
    <property type="match status" value="1"/>
</dbReference>
<dbReference type="Pfam" id="PF11838">
    <property type="entry name" value="ERAP1_C"/>
    <property type="match status" value="1"/>
</dbReference>
<proteinExistence type="evidence at transcript level"/>
<organism evidence="3">
    <name type="scientific">Picea sitchensis</name>
    <name type="common">Sitka spruce</name>
    <name type="synonym">Pinus sitchensis</name>
    <dbReference type="NCBI Taxonomy" id="3332"/>
    <lineage>
        <taxon>Eukaryota</taxon>
        <taxon>Viridiplantae</taxon>
        <taxon>Streptophyta</taxon>
        <taxon>Embryophyta</taxon>
        <taxon>Tracheophyta</taxon>
        <taxon>Spermatophyta</taxon>
        <taxon>Pinopsida</taxon>
        <taxon>Pinidae</taxon>
        <taxon>Conifers I</taxon>
        <taxon>Pinales</taxon>
        <taxon>Pinaceae</taxon>
        <taxon>Picea</taxon>
    </lineage>
</organism>
<evidence type="ECO:0000259" key="2">
    <source>
        <dbReference type="Pfam" id="PF11838"/>
    </source>
</evidence>
<dbReference type="GO" id="GO:0043171">
    <property type="term" value="P:peptide catabolic process"/>
    <property type="evidence" value="ECO:0007669"/>
    <property type="project" value="TreeGrafter"/>
</dbReference>